<feature type="region of interest" description="Disordered" evidence="1">
    <location>
        <begin position="79"/>
        <end position="102"/>
    </location>
</feature>
<dbReference type="EMBL" id="JAIWYP010000001">
    <property type="protein sequence ID" value="KAH3876391.1"/>
    <property type="molecule type" value="Genomic_DNA"/>
</dbReference>
<dbReference type="AlphaFoldDB" id="A0A9D4RPB8"/>
<keyword evidence="4" id="KW-1185">Reference proteome</keyword>
<evidence type="ECO:0000313" key="3">
    <source>
        <dbReference type="EMBL" id="KAH3876391.1"/>
    </source>
</evidence>
<keyword evidence="2" id="KW-0812">Transmembrane</keyword>
<reference evidence="3" key="1">
    <citation type="journal article" date="2019" name="bioRxiv">
        <title>The Genome of the Zebra Mussel, Dreissena polymorpha: A Resource for Invasive Species Research.</title>
        <authorList>
            <person name="McCartney M.A."/>
            <person name="Auch B."/>
            <person name="Kono T."/>
            <person name="Mallez S."/>
            <person name="Zhang Y."/>
            <person name="Obille A."/>
            <person name="Becker A."/>
            <person name="Abrahante J.E."/>
            <person name="Garbe J."/>
            <person name="Badalamenti J.P."/>
            <person name="Herman A."/>
            <person name="Mangelson H."/>
            <person name="Liachko I."/>
            <person name="Sullivan S."/>
            <person name="Sone E.D."/>
            <person name="Koren S."/>
            <person name="Silverstein K.A.T."/>
            <person name="Beckman K.B."/>
            <person name="Gohl D.M."/>
        </authorList>
    </citation>
    <scope>NUCLEOTIDE SEQUENCE</scope>
    <source>
        <strain evidence="3">Duluth1</strain>
        <tissue evidence="3">Whole animal</tissue>
    </source>
</reference>
<organism evidence="3 4">
    <name type="scientific">Dreissena polymorpha</name>
    <name type="common">Zebra mussel</name>
    <name type="synonym">Mytilus polymorpha</name>
    <dbReference type="NCBI Taxonomy" id="45954"/>
    <lineage>
        <taxon>Eukaryota</taxon>
        <taxon>Metazoa</taxon>
        <taxon>Spiralia</taxon>
        <taxon>Lophotrochozoa</taxon>
        <taxon>Mollusca</taxon>
        <taxon>Bivalvia</taxon>
        <taxon>Autobranchia</taxon>
        <taxon>Heteroconchia</taxon>
        <taxon>Euheterodonta</taxon>
        <taxon>Imparidentia</taxon>
        <taxon>Neoheterodontei</taxon>
        <taxon>Myida</taxon>
        <taxon>Dreissenoidea</taxon>
        <taxon>Dreissenidae</taxon>
        <taxon>Dreissena</taxon>
    </lineage>
</organism>
<keyword evidence="2" id="KW-0472">Membrane</keyword>
<gene>
    <name evidence="3" type="ORF">DPMN_000231</name>
</gene>
<evidence type="ECO:0000256" key="1">
    <source>
        <dbReference type="SAM" id="MobiDB-lite"/>
    </source>
</evidence>
<accession>A0A9D4RPB8</accession>
<keyword evidence="2" id="KW-1133">Transmembrane helix</keyword>
<dbReference type="Proteomes" id="UP000828390">
    <property type="component" value="Unassembled WGS sequence"/>
</dbReference>
<proteinExistence type="predicted"/>
<sequence>MFEVTIGNIKETLGYLKYEVTVKQVALIVGASIGPAALVIVIVIVAVCIATRKMRANNKAQRMLAKKMKKELKDVELEDKIRAQPEEDQPRMKIEHGNDCLK</sequence>
<comment type="caution">
    <text evidence="3">The sequence shown here is derived from an EMBL/GenBank/DDBJ whole genome shotgun (WGS) entry which is preliminary data.</text>
</comment>
<name>A0A9D4RPB8_DREPO</name>
<feature type="transmembrane region" description="Helical" evidence="2">
    <location>
        <begin position="25"/>
        <end position="50"/>
    </location>
</feature>
<reference evidence="3" key="2">
    <citation type="submission" date="2020-11" db="EMBL/GenBank/DDBJ databases">
        <authorList>
            <person name="McCartney M.A."/>
            <person name="Auch B."/>
            <person name="Kono T."/>
            <person name="Mallez S."/>
            <person name="Becker A."/>
            <person name="Gohl D.M."/>
            <person name="Silverstein K.A.T."/>
            <person name="Koren S."/>
            <person name="Bechman K.B."/>
            <person name="Herman A."/>
            <person name="Abrahante J.E."/>
            <person name="Garbe J."/>
        </authorList>
    </citation>
    <scope>NUCLEOTIDE SEQUENCE</scope>
    <source>
        <strain evidence="3">Duluth1</strain>
        <tissue evidence="3">Whole animal</tissue>
    </source>
</reference>
<protein>
    <submittedName>
        <fullName evidence="3">Uncharacterized protein</fullName>
    </submittedName>
</protein>
<evidence type="ECO:0000256" key="2">
    <source>
        <dbReference type="SAM" id="Phobius"/>
    </source>
</evidence>
<evidence type="ECO:0000313" key="4">
    <source>
        <dbReference type="Proteomes" id="UP000828390"/>
    </source>
</evidence>